<dbReference type="InterPro" id="IPR005162">
    <property type="entry name" value="Retrotrans_gag_dom"/>
</dbReference>
<evidence type="ECO:0000313" key="2">
    <source>
        <dbReference type="EMBL" id="KAI5327032.1"/>
    </source>
</evidence>
<gene>
    <name evidence="2" type="ORF">L3X38_026428</name>
</gene>
<dbReference type="EMBL" id="JAJFAZ020000005">
    <property type="protein sequence ID" value="KAI5327032.1"/>
    <property type="molecule type" value="Genomic_DNA"/>
</dbReference>
<evidence type="ECO:0000259" key="1">
    <source>
        <dbReference type="Pfam" id="PF03732"/>
    </source>
</evidence>
<keyword evidence="3" id="KW-1185">Reference proteome</keyword>
<sequence>MEQIFHEQFYQPEPEVSMANLAKMRQGSNESVQEYLGKFREARARCTVNMPEHEFAKLAQGELLLNLRKKFEDIEFCDIYDFLLQVDRYEALLKVEQQKNWPTSQPTFYRDLPKPSKSRTTVVHVVDVKDMDSEERNEEVFQEEEEESVRINLAEIVVSGPHVCKALFKASKD</sequence>
<dbReference type="AlphaFoldDB" id="A0AAD4VNI6"/>
<feature type="domain" description="Retrotransposon gag" evidence="1">
    <location>
        <begin position="3"/>
        <end position="54"/>
    </location>
</feature>
<name>A0AAD4VNI6_PRUDU</name>
<evidence type="ECO:0000313" key="3">
    <source>
        <dbReference type="Proteomes" id="UP001054821"/>
    </source>
</evidence>
<organism evidence="2 3">
    <name type="scientific">Prunus dulcis</name>
    <name type="common">Almond</name>
    <name type="synonym">Amygdalus dulcis</name>
    <dbReference type="NCBI Taxonomy" id="3755"/>
    <lineage>
        <taxon>Eukaryota</taxon>
        <taxon>Viridiplantae</taxon>
        <taxon>Streptophyta</taxon>
        <taxon>Embryophyta</taxon>
        <taxon>Tracheophyta</taxon>
        <taxon>Spermatophyta</taxon>
        <taxon>Magnoliopsida</taxon>
        <taxon>eudicotyledons</taxon>
        <taxon>Gunneridae</taxon>
        <taxon>Pentapetalae</taxon>
        <taxon>rosids</taxon>
        <taxon>fabids</taxon>
        <taxon>Rosales</taxon>
        <taxon>Rosaceae</taxon>
        <taxon>Amygdaloideae</taxon>
        <taxon>Amygdaleae</taxon>
        <taxon>Prunus</taxon>
    </lineage>
</organism>
<dbReference type="Proteomes" id="UP001054821">
    <property type="component" value="Chromosome 5"/>
</dbReference>
<protein>
    <recommendedName>
        <fullName evidence="1">Retrotransposon gag domain-containing protein</fullName>
    </recommendedName>
</protein>
<comment type="caution">
    <text evidence="2">The sequence shown here is derived from an EMBL/GenBank/DDBJ whole genome shotgun (WGS) entry which is preliminary data.</text>
</comment>
<reference evidence="2 3" key="1">
    <citation type="journal article" date="2022" name="G3 (Bethesda)">
        <title>Whole-genome sequence and methylome profiling of the almond [Prunus dulcis (Mill.) D.A. Webb] cultivar 'Nonpareil'.</title>
        <authorList>
            <person name="D'Amico-Willman K.M."/>
            <person name="Ouma W.Z."/>
            <person name="Meulia T."/>
            <person name="Sideli G.M."/>
            <person name="Gradziel T.M."/>
            <person name="Fresnedo-Ramirez J."/>
        </authorList>
    </citation>
    <scope>NUCLEOTIDE SEQUENCE [LARGE SCALE GENOMIC DNA]</scope>
    <source>
        <strain evidence="2">Clone GOH B32 T37-40</strain>
    </source>
</reference>
<proteinExistence type="predicted"/>
<accession>A0AAD4VNI6</accession>
<dbReference type="Pfam" id="PF03732">
    <property type="entry name" value="Retrotrans_gag"/>
    <property type="match status" value="1"/>
</dbReference>